<organism evidence="1">
    <name type="scientific">Drosophila melanogaster</name>
    <name type="common">Fruit fly</name>
    <dbReference type="NCBI Taxonomy" id="7227"/>
    <lineage>
        <taxon>Eukaryota</taxon>
        <taxon>Metazoa</taxon>
        <taxon>Ecdysozoa</taxon>
        <taxon>Arthropoda</taxon>
        <taxon>Hexapoda</taxon>
        <taxon>Insecta</taxon>
        <taxon>Pterygota</taxon>
        <taxon>Neoptera</taxon>
        <taxon>Endopterygota</taxon>
        <taxon>Diptera</taxon>
        <taxon>Brachycera</taxon>
        <taxon>Muscomorpha</taxon>
        <taxon>Ephydroidea</taxon>
        <taxon>Drosophilidae</taxon>
        <taxon>Drosophila</taxon>
        <taxon>Sophophora</taxon>
    </lineage>
</organism>
<gene>
    <name evidence="1" type="ORF">HDC11863</name>
</gene>
<sequence length="110" mass="12086">MSIKRSSTCIQEAAPCKVKEPGPKIPNSNRERSASGGVIIGVSSNVLTRRSLNISAPQDKEVIFGTDWLTICQLTRQMARESEKSGEAIERRHHVNGDDYCSGLWMPVGD</sequence>
<evidence type="ECO:0000313" key="1">
    <source>
        <dbReference type="EMBL" id="DAA03823.1"/>
    </source>
</evidence>
<reference evidence="1" key="1">
    <citation type="journal article" date="2003" name="Genome Biol.">
        <title>An integrated gene annotation and transcriptional profiling approach towards the full gene content of the Drosophila genome.</title>
        <authorList>
            <person name="Hild M."/>
            <person name="Beckmann B."/>
            <person name="Haas S.A."/>
            <person name="Koch B."/>
            <person name="Solovyev V."/>
            <person name="Busold C."/>
            <person name="Fellenberg K."/>
            <person name="Boutros M."/>
            <person name="Vingron M."/>
            <person name="Sauer F."/>
            <person name="Hoheisel J.D."/>
            <person name="Paro R."/>
        </authorList>
    </citation>
    <scope>NUCLEOTIDE SEQUENCE</scope>
</reference>
<dbReference type="AlphaFoldDB" id="Q6IKQ0"/>
<proteinExistence type="predicted"/>
<name>Q6IKQ0_DROME</name>
<protein>
    <submittedName>
        <fullName evidence="1">HDC11863</fullName>
    </submittedName>
</protein>
<accession>Q6IKQ0</accession>
<dbReference type="EMBL" id="BK002316">
    <property type="protein sequence ID" value="DAA03823.1"/>
    <property type="molecule type" value="Genomic_DNA"/>
</dbReference>